<organism evidence="4">
    <name type="scientific">hydrothermal vent metagenome</name>
    <dbReference type="NCBI Taxonomy" id="652676"/>
    <lineage>
        <taxon>unclassified sequences</taxon>
        <taxon>metagenomes</taxon>
        <taxon>ecological metagenomes</taxon>
    </lineage>
</organism>
<evidence type="ECO:0000256" key="1">
    <source>
        <dbReference type="ARBA" id="ARBA00023125"/>
    </source>
</evidence>
<dbReference type="Gene3D" id="3.40.50.2300">
    <property type="match status" value="1"/>
</dbReference>
<dbReference type="SUPFAM" id="SSF52172">
    <property type="entry name" value="CheY-like"/>
    <property type="match status" value="1"/>
</dbReference>
<accession>A0A3B1ABB7</accession>
<dbReference type="GO" id="GO:0003677">
    <property type="term" value="F:DNA binding"/>
    <property type="evidence" value="ECO:0007669"/>
    <property type="project" value="UniProtKB-KW"/>
</dbReference>
<dbReference type="GO" id="GO:0000160">
    <property type="term" value="P:phosphorelay signal transduction system"/>
    <property type="evidence" value="ECO:0007669"/>
    <property type="project" value="InterPro"/>
</dbReference>
<dbReference type="Pfam" id="PF00196">
    <property type="entry name" value="GerE"/>
    <property type="match status" value="1"/>
</dbReference>
<protein>
    <submittedName>
        <fullName evidence="4">Two-component transcriptional response regulator, LuxR family</fullName>
    </submittedName>
</protein>
<feature type="domain" description="HTH luxR-type" evidence="2">
    <location>
        <begin position="231"/>
        <end position="296"/>
    </location>
</feature>
<dbReference type="AlphaFoldDB" id="A0A3B1ABB7"/>
<evidence type="ECO:0000259" key="2">
    <source>
        <dbReference type="PROSITE" id="PS50043"/>
    </source>
</evidence>
<dbReference type="Pfam" id="PF00072">
    <property type="entry name" value="Response_reg"/>
    <property type="match status" value="1"/>
</dbReference>
<dbReference type="PROSITE" id="PS50110">
    <property type="entry name" value="RESPONSE_REGULATORY"/>
    <property type="match status" value="1"/>
</dbReference>
<dbReference type="InterPro" id="IPR011006">
    <property type="entry name" value="CheY-like_superfamily"/>
</dbReference>
<dbReference type="SMART" id="SM00421">
    <property type="entry name" value="HTH_LUXR"/>
    <property type="match status" value="1"/>
</dbReference>
<keyword evidence="1" id="KW-0238">DNA-binding</keyword>
<dbReference type="InterPro" id="IPR000792">
    <property type="entry name" value="Tscrpt_reg_LuxR_C"/>
</dbReference>
<dbReference type="SUPFAM" id="SSF46894">
    <property type="entry name" value="C-terminal effector domain of the bipartite response regulators"/>
    <property type="match status" value="1"/>
</dbReference>
<dbReference type="PRINTS" id="PR00038">
    <property type="entry name" value="HTHLUXR"/>
</dbReference>
<dbReference type="CDD" id="cd06170">
    <property type="entry name" value="LuxR_C_like"/>
    <property type="match status" value="1"/>
</dbReference>
<dbReference type="PANTHER" id="PTHR43214">
    <property type="entry name" value="TWO-COMPONENT RESPONSE REGULATOR"/>
    <property type="match status" value="1"/>
</dbReference>
<proteinExistence type="predicted"/>
<dbReference type="InterPro" id="IPR016032">
    <property type="entry name" value="Sig_transdc_resp-reg_C-effctor"/>
</dbReference>
<evidence type="ECO:0000313" key="4">
    <source>
        <dbReference type="EMBL" id="VAW97152.1"/>
    </source>
</evidence>
<dbReference type="Gene3D" id="1.10.10.10">
    <property type="entry name" value="Winged helix-like DNA-binding domain superfamily/Winged helix DNA-binding domain"/>
    <property type="match status" value="1"/>
</dbReference>
<dbReference type="PANTHER" id="PTHR43214:SF44">
    <property type="entry name" value="TWO-COMPONENT RESPONSE REGULATOR"/>
    <property type="match status" value="1"/>
</dbReference>
<reference evidence="4" key="1">
    <citation type="submission" date="2018-06" db="EMBL/GenBank/DDBJ databases">
        <authorList>
            <person name="Zhirakovskaya E."/>
        </authorList>
    </citation>
    <scope>NUCLEOTIDE SEQUENCE</scope>
</reference>
<dbReference type="EMBL" id="UOFU01000112">
    <property type="protein sequence ID" value="VAW97152.1"/>
    <property type="molecule type" value="Genomic_DNA"/>
</dbReference>
<gene>
    <name evidence="4" type="ORF">MNBD_GAMMA20-857</name>
</gene>
<dbReference type="InterPro" id="IPR036388">
    <property type="entry name" value="WH-like_DNA-bd_sf"/>
</dbReference>
<sequence length="311" mass="35003">MQRFKDKTTVLVVDDSPDSLSMVNLALDEAGIAVLIALNGQQAMNVLDKITPDIILMDAIMPVMDGFECASEIRKRLPLIPIIFMTGLSEVEHIVKAFDAGGNDYIIKPIHPEELLVRIRQHINSTRMLMEAQKALDSLRQYVFCIDNRGHILWATPEAQTLLDQAQTDAGSIRLEERFSRWLPNGQVGHDLALPLKKQDTMLTVYYFKQTEEDEYLLKIQSPNIEIDPAILEQKLAITYREAEVLLWLAHGKTNREIAEILEMSPRTVNKHLEQMFPKIGADNRTVAASVAIQIILGGRIGRPPSQEGSI</sequence>
<evidence type="ECO:0000259" key="3">
    <source>
        <dbReference type="PROSITE" id="PS50110"/>
    </source>
</evidence>
<dbReference type="InterPro" id="IPR039420">
    <property type="entry name" value="WalR-like"/>
</dbReference>
<dbReference type="SMART" id="SM00448">
    <property type="entry name" value="REC"/>
    <property type="match status" value="1"/>
</dbReference>
<dbReference type="GO" id="GO:0006355">
    <property type="term" value="P:regulation of DNA-templated transcription"/>
    <property type="evidence" value="ECO:0007669"/>
    <property type="project" value="InterPro"/>
</dbReference>
<feature type="domain" description="Response regulatory" evidence="3">
    <location>
        <begin position="9"/>
        <end position="123"/>
    </location>
</feature>
<dbReference type="InterPro" id="IPR001789">
    <property type="entry name" value="Sig_transdc_resp-reg_receiver"/>
</dbReference>
<name>A0A3B1ABB7_9ZZZZ</name>
<dbReference type="PROSITE" id="PS50043">
    <property type="entry name" value="HTH_LUXR_2"/>
    <property type="match status" value="1"/>
</dbReference>